<evidence type="ECO:0000313" key="11">
    <source>
        <dbReference type="Proteomes" id="UP000009375"/>
    </source>
</evidence>
<keyword evidence="3 9" id="KW-0812">Transmembrane</keyword>
<dbReference type="GO" id="GO:0015031">
    <property type="term" value="P:protein transport"/>
    <property type="evidence" value="ECO:0007669"/>
    <property type="project" value="UniProtKB-KW"/>
</dbReference>
<proteinExistence type="inferred from homology"/>
<name>D2EEZ4_PARA4</name>
<dbReference type="GO" id="GO:0012505">
    <property type="term" value="C:endomembrane system"/>
    <property type="evidence" value="ECO:0007669"/>
    <property type="project" value="UniProtKB-SubCell"/>
</dbReference>
<accession>D2EEZ4</accession>
<organism evidence="10 11">
    <name type="scientific">Candidatus Parvarchaeum acidiphilum ARMAN-4</name>
    <dbReference type="NCBI Taxonomy" id="662760"/>
    <lineage>
        <taxon>Archaea</taxon>
        <taxon>Candidatus Parvarchaeota</taxon>
        <taxon>Candidatus Parvarchaeum</taxon>
    </lineage>
</organism>
<protein>
    <recommendedName>
        <fullName evidence="12">Preprotein translocase subunit Sec61beta</fullName>
    </recommendedName>
</protein>
<evidence type="ECO:0000256" key="3">
    <source>
        <dbReference type="ARBA" id="ARBA00022692"/>
    </source>
</evidence>
<evidence type="ECO:0000256" key="1">
    <source>
        <dbReference type="ARBA" id="ARBA00006103"/>
    </source>
</evidence>
<gene>
    <name evidence="10" type="ORF">BJBARM4_0298</name>
</gene>
<evidence type="ECO:0000256" key="7">
    <source>
        <dbReference type="ARBA" id="ARBA00023136"/>
    </source>
</evidence>
<evidence type="ECO:0000256" key="9">
    <source>
        <dbReference type="SAM" id="Phobius"/>
    </source>
</evidence>
<keyword evidence="7 9" id="KW-0472">Membrane</keyword>
<dbReference type="Proteomes" id="UP000009375">
    <property type="component" value="Unassembled WGS sequence"/>
</dbReference>
<evidence type="ECO:0000256" key="5">
    <source>
        <dbReference type="ARBA" id="ARBA00022989"/>
    </source>
</evidence>
<feature type="transmembrane region" description="Helical" evidence="9">
    <location>
        <begin position="35"/>
        <end position="53"/>
    </location>
</feature>
<evidence type="ECO:0000256" key="6">
    <source>
        <dbReference type="ARBA" id="ARBA00023010"/>
    </source>
</evidence>
<reference evidence="10 11" key="1">
    <citation type="journal article" date="2010" name="Proc. Natl. Acad. Sci. U.S.A.">
        <title>Enigmatic, ultrasmall, uncultivated Archaea.</title>
        <authorList>
            <person name="Baker B.J."/>
            <person name="Comolli L.R."/>
            <person name="Dick G.J."/>
            <person name="Hauser L.J."/>
            <person name="Hyatt D."/>
            <person name="Dill B.D."/>
            <person name="Land M.L."/>
            <person name="Verberkmoes N.C."/>
            <person name="Hettich R.L."/>
            <person name="Banfield J.F."/>
        </authorList>
    </citation>
    <scope>NUCLEOTIDE SEQUENCE [LARGE SCALE GENOMIC DNA]</scope>
</reference>
<keyword evidence="5 9" id="KW-1133">Transmembrane helix</keyword>
<dbReference type="InterPro" id="IPR016482">
    <property type="entry name" value="SecG/Sec61-beta/Sbh"/>
</dbReference>
<keyword evidence="2" id="KW-0813">Transport</keyword>
<keyword evidence="6" id="KW-0811">Translocation</keyword>
<dbReference type="EMBL" id="GG730042">
    <property type="protein sequence ID" value="EEZ93100.1"/>
    <property type="molecule type" value="Genomic_DNA"/>
</dbReference>
<dbReference type="AlphaFoldDB" id="D2EEZ4"/>
<evidence type="ECO:0000313" key="10">
    <source>
        <dbReference type="EMBL" id="EEZ93100.1"/>
    </source>
</evidence>
<dbReference type="Pfam" id="PF03911">
    <property type="entry name" value="Sec61_beta"/>
    <property type="match status" value="1"/>
</dbReference>
<comment type="similarity">
    <text evidence="1">Belongs to the SEC61-beta family.</text>
</comment>
<evidence type="ECO:0008006" key="12">
    <source>
        <dbReference type="Google" id="ProtNLM"/>
    </source>
</evidence>
<sequence>MLNKKAQTRMPSSFGGLVQYYSDYKSKITIKPRTVIILGIILVIVVVGIKAVFG</sequence>
<evidence type="ECO:0000256" key="4">
    <source>
        <dbReference type="ARBA" id="ARBA00022927"/>
    </source>
</evidence>
<keyword evidence="4" id="KW-0653">Protein transport</keyword>
<comment type="subcellular location">
    <subcellularLocation>
        <location evidence="8">Endomembrane system</location>
        <topology evidence="8">Single-pass membrane protein</topology>
    </subcellularLocation>
</comment>
<evidence type="ECO:0000256" key="8">
    <source>
        <dbReference type="ARBA" id="ARBA00037847"/>
    </source>
</evidence>
<evidence type="ECO:0000256" key="2">
    <source>
        <dbReference type="ARBA" id="ARBA00022448"/>
    </source>
</evidence>